<protein>
    <submittedName>
        <fullName evidence="1">Uncharacterized protein</fullName>
    </submittedName>
</protein>
<reference evidence="2" key="1">
    <citation type="journal article" date="2024" name="Proc. Natl. Acad. Sci. U.S.A.">
        <title>Extraordinary preservation of gene collinearity over three hundred million years revealed in homosporous lycophytes.</title>
        <authorList>
            <person name="Li C."/>
            <person name="Wickell D."/>
            <person name="Kuo L.Y."/>
            <person name="Chen X."/>
            <person name="Nie B."/>
            <person name="Liao X."/>
            <person name="Peng D."/>
            <person name="Ji J."/>
            <person name="Jenkins J."/>
            <person name="Williams M."/>
            <person name="Shu S."/>
            <person name="Plott C."/>
            <person name="Barry K."/>
            <person name="Rajasekar S."/>
            <person name="Grimwood J."/>
            <person name="Han X."/>
            <person name="Sun S."/>
            <person name="Hou Z."/>
            <person name="He W."/>
            <person name="Dai G."/>
            <person name="Sun C."/>
            <person name="Schmutz J."/>
            <person name="Leebens-Mack J.H."/>
            <person name="Li F.W."/>
            <person name="Wang L."/>
        </authorList>
    </citation>
    <scope>NUCLEOTIDE SEQUENCE [LARGE SCALE GENOMIC DNA]</scope>
    <source>
        <strain evidence="2">cv. PW_Plant_1</strain>
    </source>
</reference>
<name>A0ACC2AI08_DIPCM</name>
<dbReference type="EMBL" id="CM055112">
    <property type="protein sequence ID" value="KAJ7517169.1"/>
    <property type="molecule type" value="Genomic_DNA"/>
</dbReference>
<proteinExistence type="predicted"/>
<organism evidence="1 2">
    <name type="scientific">Diphasiastrum complanatum</name>
    <name type="common">Issler's clubmoss</name>
    <name type="synonym">Lycopodium complanatum</name>
    <dbReference type="NCBI Taxonomy" id="34168"/>
    <lineage>
        <taxon>Eukaryota</taxon>
        <taxon>Viridiplantae</taxon>
        <taxon>Streptophyta</taxon>
        <taxon>Embryophyta</taxon>
        <taxon>Tracheophyta</taxon>
        <taxon>Lycopodiopsida</taxon>
        <taxon>Lycopodiales</taxon>
        <taxon>Lycopodiaceae</taxon>
        <taxon>Lycopodioideae</taxon>
        <taxon>Diphasiastrum</taxon>
    </lineage>
</organism>
<evidence type="ECO:0000313" key="1">
    <source>
        <dbReference type="EMBL" id="KAJ7517169.1"/>
    </source>
</evidence>
<evidence type="ECO:0000313" key="2">
    <source>
        <dbReference type="Proteomes" id="UP001162992"/>
    </source>
</evidence>
<sequence>MEPHERSRMAIPRFPVATTQLSSIIEDTRTEFMLCSYDDAVLVIVTQLGKLGTILHARKEQVHSGTSTFNVNVLMGKRDEPILVACARQIIEHMSNSGSSRSLVLSLGLKNHSPVTLRGIIDVIISNKVW</sequence>
<keyword evidence="2" id="KW-1185">Reference proteome</keyword>
<accession>A0ACC2AI08</accession>
<gene>
    <name evidence="1" type="ORF">O6H91_21G012900</name>
</gene>
<dbReference type="Proteomes" id="UP001162992">
    <property type="component" value="Chromosome 21"/>
</dbReference>
<comment type="caution">
    <text evidence="1">The sequence shown here is derived from an EMBL/GenBank/DDBJ whole genome shotgun (WGS) entry which is preliminary data.</text>
</comment>